<feature type="domain" description="C-type lectin" evidence="1">
    <location>
        <begin position="200"/>
        <end position="319"/>
    </location>
</feature>
<dbReference type="EMBL" id="JAINUG010000045">
    <property type="protein sequence ID" value="KAJ8405954.1"/>
    <property type="molecule type" value="Genomic_DNA"/>
</dbReference>
<evidence type="ECO:0000313" key="2">
    <source>
        <dbReference type="EMBL" id="KAJ8405954.1"/>
    </source>
</evidence>
<dbReference type="PANTHER" id="PTHR22803">
    <property type="entry name" value="MANNOSE, PHOSPHOLIPASE, LECTIN RECEPTOR RELATED"/>
    <property type="match status" value="1"/>
</dbReference>
<dbReference type="PROSITE" id="PS50041">
    <property type="entry name" value="C_TYPE_LECTIN_2"/>
    <property type="match status" value="1"/>
</dbReference>
<dbReference type="InterPro" id="IPR016186">
    <property type="entry name" value="C-type_lectin-like/link_sf"/>
</dbReference>
<dbReference type="Proteomes" id="UP001221898">
    <property type="component" value="Unassembled WGS sequence"/>
</dbReference>
<evidence type="ECO:0000313" key="3">
    <source>
        <dbReference type="Proteomes" id="UP001221898"/>
    </source>
</evidence>
<dbReference type="AlphaFoldDB" id="A0AAD7SNK0"/>
<reference evidence="2" key="1">
    <citation type="journal article" date="2023" name="Science">
        <title>Genome structures resolve the early diversification of teleost fishes.</title>
        <authorList>
            <person name="Parey E."/>
            <person name="Louis A."/>
            <person name="Montfort J."/>
            <person name="Bouchez O."/>
            <person name="Roques C."/>
            <person name="Iampietro C."/>
            <person name="Lluch J."/>
            <person name="Castinel A."/>
            <person name="Donnadieu C."/>
            <person name="Desvignes T."/>
            <person name="Floi Bucao C."/>
            <person name="Jouanno E."/>
            <person name="Wen M."/>
            <person name="Mejri S."/>
            <person name="Dirks R."/>
            <person name="Jansen H."/>
            <person name="Henkel C."/>
            <person name="Chen W.J."/>
            <person name="Zahm M."/>
            <person name="Cabau C."/>
            <person name="Klopp C."/>
            <person name="Thompson A.W."/>
            <person name="Robinson-Rechavi M."/>
            <person name="Braasch I."/>
            <person name="Lecointre G."/>
            <person name="Bobe J."/>
            <person name="Postlethwait J.H."/>
            <person name="Berthelot C."/>
            <person name="Roest Crollius H."/>
            <person name="Guiguen Y."/>
        </authorList>
    </citation>
    <scope>NUCLEOTIDE SEQUENCE</scope>
    <source>
        <strain evidence="2">NC1722</strain>
    </source>
</reference>
<dbReference type="InterPro" id="IPR050111">
    <property type="entry name" value="C-type_lectin/snaclec_domain"/>
</dbReference>
<sequence>MESCLSVIPADHLRHPPSTCLQPNTVHRMLRSALLILAVAGLHALPLPQPLSDDALSPLHPHAAVPVELRRQGTQPSRPYLVDIRSGLVQNEMSEMQRKVGPYYAPHTVDRFRQGTQNSRAVLVDLRSGLPWEPRDEMQRHMGKMYAPPSQNEFKQGTQNSRVVLVDPKTGLISEPIGEMSRSNVLQASRTQQVCQGNLINGRCYHFFPNAKTFSDAESFCRQLAPGGHLASVSSSDLHSRLVSMVKETNNGPVLTWLGGIQQAGKFHWIDGSSTDYNDWMPGQLEAHHGSEKCLEMFRMDESWWSASDCNLQRPFICSYPLSV</sequence>
<accession>A0AAD7SNK0</accession>
<name>A0AAD7SNK0_9TELE</name>
<keyword evidence="3" id="KW-1185">Reference proteome</keyword>
<organism evidence="2 3">
    <name type="scientific">Aldrovandia affinis</name>
    <dbReference type="NCBI Taxonomy" id="143900"/>
    <lineage>
        <taxon>Eukaryota</taxon>
        <taxon>Metazoa</taxon>
        <taxon>Chordata</taxon>
        <taxon>Craniata</taxon>
        <taxon>Vertebrata</taxon>
        <taxon>Euteleostomi</taxon>
        <taxon>Actinopterygii</taxon>
        <taxon>Neopterygii</taxon>
        <taxon>Teleostei</taxon>
        <taxon>Notacanthiformes</taxon>
        <taxon>Halosauridae</taxon>
        <taxon>Aldrovandia</taxon>
    </lineage>
</organism>
<dbReference type="Pfam" id="PF00059">
    <property type="entry name" value="Lectin_C"/>
    <property type="match status" value="1"/>
</dbReference>
<proteinExistence type="predicted"/>
<gene>
    <name evidence="2" type="ORF">AAFF_G00308420</name>
</gene>
<dbReference type="Gene3D" id="3.10.100.10">
    <property type="entry name" value="Mannose-Binding Protein A, subunit A"/>
    <property type="match status" value="1"/>
</dbReference>
<dbReference type="SMART" id="SM00034">
    <property type="entry name" value="CLECT"/>
    <property type="match status" value="1"/>
</dbReference>
<evidence type="ECO:0000259" key="1">
    <source>
        <dbReference type="PROSITE" id="PS50041"/>
    </source>
</evidence>
<dbReference type="InterPro" id="IPR016187">
    <property type="entry name" value="CTDL_fold"/>
</dbReference>
<dbReference type="SUPFAM" id="SSF56436">
    <property type="entry name" value="C-type lectin-like"/>
    <property type="match status" value="1"/>
</dbReference>
<comment type="caution">
    <text evidence="2">The sequence shown here is derived from an EMBL/GenBank/DDBJ whole genome shotgun (WGS) entry which is preliminary data.</text>
</comment>
<dbReference type="InterPro" id="IPR001304">
    <property type="entry name" value="C-type_lectin-like"/>
</dbReference>
<protein>
    <recommendedName>
        <fullName evidence="1">C-type lectin domain-containing protein</fullName>
    </recommendedName>
</protein>